<gene>
    <name evidence="3" type="ORF">RCL2_002911200</name>
</gene>
<evidence type="ECO:0000256" key="2">
    <source>
        <dbReference type="SAM" id="MobiDB-lite"/>
    </source>
</evidence>
<organism evidence="3 4">
    <name type="scientific">Rhizophagus clarus</name>
    <dbReference type="NCBI Taxonomy" id="94130"/>
    <lineage>
        <taxon>Eukaryota</taxon>
        <taxon>Fungi</taxon>
        <taxon>Fungi incertae sedis</taxon>
        <taxon>Mucoromycota</taxon>
        <taxon>Glomeromycotina</taxon>
        <taxon>Glomeromycetes</taxon>
        <taxon>Glomerales</taxon>
        <taxon>Glomeraceae</taxon>
        <taxon>Rhizophagus</taxon>
    </lineage>
</organism>
<reference evidence="3" key="1">
    <citation type="submission" date="2019-10" db="EMBL/GenBank/DDBJ databases">
        <title>Conservation and host-specific expression of non-tandemly repeated heterogenous ribosome RNA gene in arbuscular mycorrhizal fungi.</title>
        <authorList>
            <person name="Maeda T."/>
            <person name="Kobayashi Y."/>
            <person name="Nakagawa T."/>
            <person name="Ezawa T."/>
            <person name="Yamaguchi K."/>
            <person name="Bino T."/>
            <person name="Nishimoto Y."/>
            <person name="Shigenobu S."/>
            <person name="Kawaguchi M."/>
        </authorList>
    </citation>
    <scope>NUCLEOTIDE SEQUENCE</scope>
    <source>
        <strain evidence="3">HR1</strain>
    </source>
</reference>
<feature type="region of interest" description="Disordered" evidence="2">
    <location>
        <begin position="137"/>
        <end position="280"/>
    </location>
</feature>
<feature type="compositionally biased region" description="Low complexity" evidence="2">
    <location>
        <begin position="263"/>
        <end position="280"/>
    </location>
</feature>
<protein>
    <submittedName>
        <fullName evidence="3">Uncharacterized protein</fullName>
    </submittedName>
</protein>
<dbReference type="EMBL" id="BLAL01000315">
    <property type="protein sequence ID" value="GET02743.1"/>
    <property type="molecule type" value="Genomic_DNA"/>
</dbReference>
<accession>A0A8H3R4N0</accession>
<dbReference type="OrthoDB" id="2420203at2759"/>
<dbReference type="AlphaFoldDB" id="A0A8H3R4N0"/>
<sequence>MAHPLSEQVRADEKREKRLNSLELRTIEVENTLLRTSKAALEKRVAELEASLRESNEECNKLRQTIAHMNLKSSEKDVTPSKKEENIEKNLNDIDNSISEESISNISKEEEIIYERILKLVENMKSDCQKAINMKIPTESQLPMRPMRQSSKSFSSKSPSPTDGLISPSKMIGRPWTPSIGISIPASRAATPSSGAISPPNSQIPTKNSVSPTKTSHIPSRSNTPSGNYRQLNSVNSVNPIQNIPVAASSNKKQRPRTGSCCSSNPSRSHTPSSSSLHSSTGCIITRFPVNWLPL</sequence>
<evidence type="ECO:0000313" key="4">
    <source>
        <dbReference type="Proteomes" id="UP000615446"/>
    </source>
</evidence>
<name>A0A8H3R4N0_9GLOM</name>
<evidence type="ECO:0000256" key="1">
    <source>
        <dbReference type="SAM" id="Coils"/>
    </source>
</evidence>
<feature type="compositionally biased region" description="Polar residues" evidence="2">
    <location>
        <begin position="190"/>
        <end position="242"/>
    </location>
</feature>
<keyword evidence="1" id="KW-0175">Coiled coil</keyword>
<evidence type="ECO:0000313" key="3">
    <source>
        <dbReference type="EMBL" id="GET02743.1"/>
    </source>
</evidence>
<comment type="caution">
    <text evidence="3">The sequence shown here is derived from an EMBL/GenBank/DDBJ whole genome shotgun (WGS) entry which is preliminary data.</text>
</comment>
<feature type="coiled-coil region" evidence="1">
    <location>
        <begin position="31"/>
        <end position="72"/>
    </location>
</feature>
<proteinExistence type="predicted"/>
<feature type="compositionally biased region" description="Low complexity" evidence="2">
    <location>
        <begin position="150"/>
        <end position="161"/>
    </location>
</feature>
<dbReference type="Proteomes" id="UP000615446">
    <property type="component" value="Unassembled WGS sequence"/>
</dbReference>